<evidence type="ECO:0000313" key="2">
    <source>
        <dbReference type="EMBL" id="KAG6374556.1"/>
    </source>
</evidence>
<organism evidence="2 3">
    <name type="scientific">Boletus reticuloceps</name>
    <dbReference type="NCBI Taxonomy" id="495285"/>
    <lineage>
        <taxon>Eukaryota</taxon>
        <taxon>Fungi</taxon>
        <taxon>Dikarya</taxon>
        <taxon>Basidiomycota</taxon>
        <taxon>Agaricomycotina</taxon>
        <taxon>Agaricomycetes</taxon>
        <taxon>Agaricomycetidae</taxon>
        <taxon>Boletales</taxon>
        <taxon>Boletineae</taxon>
        <taxon>Boletaceae</taxon>
        <taxon>Boletoideae</taxon>
        <taxon>Boletus</taxon>
    </lineage>
</organism>
<reference evidence="2" key="1">
    <citation type="submission" date="2021-03" db="EMBL/GenBank/DDBJ databases">
        <title>Evolutionary innovations through gain and loss of genes in the ectomycorrhizal Boletales.</title>
        <authorList>
            <person name="Wu G."/>
            <person name="Miyauchi S."/>
            <person name="Morin E."/>
            <person name="Yang Z.-L."/>
            <person name="Xu J."/>
            <person name="Martin F.M."/>
        </authorList>
    </citation>
    <scope>NUCLEOTIDE SEQUENCE</scope>
    <source>
        <strain evidence="2">BR01</strain>
    </source>
</reference>
<sequence>MLTRARRSLRGGINGNVNGAASTPPSDSAAELEDAQAQFESYEAEMKVDAEKLCHSESFPRRVQSPLMRPNPPCSSI</sequence>
<keyword evidence="3" id="KW-1185">Reference proteome</keyword>
<dbReference type="OrthoDB" id="2700083at2759"/>
<dbReference type="EMBL" id="JAGFBS010000017">
    <property type="protein sequence ID" value="KAG6374556.1"/>
    <property type="molecule type" value="Genomic_DNA"/>
</dbReference>
<feature type="compositionally biased region" description="Polar residues" evidence="1">
    <location>
        <begin position="15"/>
        <end position="26"/>
    </location>
</feature>
<gene>
    <name evidence="2" type="ORF">JVT61DRAFT_3902</name>
</gene>
<feature type="region of interest" description="Disordered" evidence="1">
    <location>
        <begin position="1"/>
        <end position="33"/>
    </location>
</feature>
<accession>A0A8I3A959</accession>
<evidence type="ECO:0000313" key="3">
    <source>
        <dbReference type="Proteomes" id="UP000683000"/>
    </source>
</evidence>
<dbReference type="Proteomes" id="UP000683000">
    <property type="component" value="Unassembled WGS sequence"/>
</dbReference>
<dbReference type="AlphaFoldDB" id="A0A8I3A959"/>
<proteinExistence type="predicted"/>
<comment type="caution">
    <text evidence="2">The sequence shown here is derived from an EMBL/GenBank/DDBJ whole genome shotgun (WGS) entry which is preliminary data.</text>
</comment>
<evidence type="ECO:0000256" key="1">
    <source>
        <dbReference type="SAM" id="MobiDB-lite"/>
    </source>
</evidence>
<protein>
    <submittedName>
        <fullName evidence="2">Uncharacterized protein</fullName>
    </submittedName>
</protein>
<name>A0A8I3A959_9AGAM</name>
<feature type="region of interest" description="Disordered" evidence="1">
    <location>
        <begin position="58"/>
        <end position="77"/>
    </location>
</feature>